<name>A0A6N6VXB8_9BACT</name>
<gene>
    <name evidence="2" type="ORF">GCL60_04560</name>
</gene>
<organism evidence="2 3">
    <name type="scientific">Silvanigrella paludirubra</name>
    <dbReference type="NCBI Taxonomy" id="2499159"/>
    <lineage>
        <taxon>Bacteria</taxon>
        <taxon>Pseudomonadati</taxon>
        <taxon>Bdellovibrionota</taxon>
        <taxon>Oligoflexia</taxon>
        <taxon>Silvanigrellales</taxon>
        <taxon>Silvanigrellaceae</taxon>
        <taxon>Silvanigrella</taxon>
    </lineage>
</organism>
<accession>A0A6N6VXB8</accession>
<comment type="caution">
    <text evidence="2">The sequence shown here is derived from an EMBL/GenBank/DDBJ whole genome shotgun (WGS) entry which is preliminary data.</text>
</comment>
<dbReference type="InterPro" id="IPR002731">
    <property type="entry name" value="ATPase_BadF"/>
</dbReference>
<evidence type="ECO:0000313" key="2">
    <source>
        <dbReference type="EMBL" id="KAB8039532.1"/>
    </source>
</evidence>
<keyword evidence="3" id="KW-1185">Reference proteome</keyword>
<dbReference type="InterPro" id="IPR052519">
    <property type="entry name" value="Euk-type_GlcNAc_Kinase"/>
</dbReference>
<feature type="domain" description="ATPase BadF/BadG/BcrA/BcrD type" evidence="1">
    <location>
        <begin position="7"/>
        <end position="274"/>
    </location>
</feature>
<dbReference type="Gene3D" id="3.30.420.40">
    <property type="match status" value="2"/>
</dbReference>
<dbReference type="PANTHER" id="PTHR43190:SF3">
    <property type="entry name" value="N-ACETYL-D-GLUCOSAMINE KINASE"/>
    <property type="match status" value="1"/>
</dbReference>
<dbReference type="Proteomes" id="UP000437748">
    <property type="component" value="Unassembled WGS sequence"/>
</dbReference>
<evidence type="ECO:0000259" key="1">
    <source>
        <dbReference type="Pfam" id="PF01869"/>
    </source>
</evidence>
<proteinExistence type="predicted"/>
<evidence type="ECO:0000313" key="3">
    <source>
        <dbReference type="Proteomes" id="UP000437748"/>
    </source>
</evidence>
<dbReference type="InterPro" id="IPR043129">
    <property type="entry name" value="ATPase_NBD"/>
</dbReference>
<dbReference type="EMBL" id="WFLM01000002">
    <property type="protein sequence ID" value="KAB8039532.1"/>
    <property type="molecule type" value="Genomic_DNA"/>
</dbReference>
<dbReference type="RefSeq" id="WP_153418772.1">
    <property type="nucleotide sequence ID" value="NZ_WFLM01000002.1"/>
</dbReference>
<reference evidence="2 3" key="1">
    <citation type="submission" date="2019-10" db="EMBL/GenBank/DDBJ databases">
        <title>New species of Slilvanegrellaceae.</title>
        <authorList>
            <person name="Pitt A."/>
            <person name="Hahn M.W."/>
        </authorList>
    </citation>
    <scope>NUCLEOTIDE SEQUENCE [LARGE SCALE GENOMIC DNA]</scope>
    <source>
        <strain evidence="2 3">SP-Ram-0.45-NSY-1</strain>
    </source>
</reference>
<protein>
    <recommendedName>
        <fullName evidence="1">ATPase BadF/BadG/BcrA/BcrD type domain-containing protein</fullName>
    </recommendedName>
</protein>
<dbReference type="AlphaFoldDB" id="A0A6N6VXB8"/>
<dbReference type="OrthoDB" id="63487at2"/>
<dbReference type="CDD" id="cd24082">
    <property type="entry name" value="ASKHA_NBD_GspK-like"/>
    <property type="match status" value="1"/>
</dbReference>
<dbReference type="PANTHER" id="PTHR43190">
    <property type="entry name" value="N-ACETYL-D-GLUCOSAMINE KINASE"/>
    <property type="match status" value="1"/>
</dbReference>
<dbReference type="Pfam" id="PF01869">
    <property type="entry name" value="BcrAD_BadFG"/>
    <property type="match status" value="1"/>
</dbReference>
<dbReference type="SUPFAM" id="SSF53067">
    <property type="entry name" value="Actin-like ATPase domain"/>
    <property type="match status" value="2"/>
</dbReference>
<sequence>MEKDFFVGIDGGGSKTHLRLETSDGKVLAESFSGPGNIRLSIETTYNSIQEALNKALEKSKLIHKNDIRIHAGIGVAGFEVPTARNGFLERKNKFNFASFVVQSDAYIACLGAHAGKPGSVVIVGTGVVGLKIDRKLKRQVGGWGFPHGDEGGAAWLGLEAIRVLLYYCDGRGAASPLLKYLKQKFKGRVEEITQWACYANASQFAEIARDVFKFADKGDELAIQLLKLSAKHIEKIILALDEKEKNKDKLPIVLFGGVAPFILEFLKPSLKKRLATPQGDACDGALLMIRKNINHINK</sequence>